<dbReference type="InterPro" id="IPR051147">
    <property type="entry name" value="CFAP_domain-containing"/>
</dbReference>
<gene>
    <name evidence="7 8" type="primary">Cfap73</name>
</gene>
<keyword evidence="6" id="KW-1185">Reference proteome</keyword>
<evidence type="ECO:0000313" key="6">
    <source>
        <dbReference type="Proteomes" id="UP000694915"/>
    </source>
</evidence>
<dbReference type="Pfam" id="PF13863">
    <property type="entry name" value="DUF4200"/>
    <property type="match status" value="1"/>
</dbReference>
<feature type="domain" description="DUF4200" evidence="5">
    <location>
        <begin position="35"/>
        <end position="152"/>
    </location>
</feature>
<feature type="coiled-coil region" evidence="4">
    <location>
        <begin position="199"/>
        <end position="226"/>
    </location>
</feature>
<dbReference type="InterPro" id="IPR025252">
    <property type="entry name" value="DUF4200"/>
</dbReference>
<evidence type="ECO:0000256" key="3">
    <source>
        <dbReference type="ARBA" id="ARBA00023069"/>
    </source>
</evidence>
<keyword evidence="3" id="KW-0969">Cilium</keyword>
<proteinExistence type="predicted"/>
<evidence type="ECO:0000256" key="4">
    <source>
        <dbReference type="SAM" id="Coils"/>
    </source>
</evidence>
<name>A0ABM1TWS9_MICOH</name>
<evidence type="ECO:0000256" key="1">
    <source>
        <dbReference type="ARBA" id="ARBA00004138"/>
    </source>
</evidence>
<reference evidence="7 8" key="1">
    <citation type="submission" date="2025-05" db="UniProtKB">
        <authorList>
            <consortium name="RefSeq"/>
        </authorList>
    </citation>
    <scope>IDENTIFICATION</scope>
</reference>
<comment type="subcellular location">
    <subcellularLocation>
        <location evidence="1">Cell projection</location>
        <location evidence="1">Cilium</location>
    </subcellularLocation>
</comment>
<sequence>MAVAWEEYFRLVFQEKAPAKPVEQNVVHFPPLLRLLEKKQELAAADQGLQVQKEEFHSRMATLSQRWAQLEQKEQALKESFIRFDKFLQEAEARRGRAQRRAAEEGHGVRHREAETLRLRAQLQELRRERARLQRRLRRLEPCARLLERVLEQLPEFQEIPELVARFDGLVDTQAALKLAERKRQVELDETHAQLYRLREMKQDELLRLGQQRAQLREQLEAAREHTLQWVSVPGAGVDTSTELTTRAGAPHCQGYQIVLVPAPQNTWVHLSGGAASQTPGPGPDFIAISACAFCRNPSGLKSRTLQRPRRCSWDALEWLCSTCTSLCACARVSL</sequence>
<dbReference type="GeneID" id="101999874"/>
<accession>A0ABM1TWS9</accession>
<feature type="coiled-coil region" evidence="4">
    <location>
        <begin position="109"/>
        <end position="143"/>
    </location>
</feature>
<dbReference type="Proteomes" id="UP000694915">
    <property type="component" value="Unplaced"/>
</dbReference>
<dbReference type="RefSeq" id="XP_026634190.1">
    <property type="nucleotide sequence ID" value="XM_026778389.1"/>
</dbReference>
<protein>
    <submittedName>
        <fullName evidence="7 8">Cilia- and flagella-associated protein 73 isoform X2</fullName>
    </submittedName>
</protein>
<evidence type="ECO:0000259" key="5">
    <source>
        <dbReference type="Pfam" id="PF13863"/>
    </source>
</evidence>
<evidence type="ECO:0000256" key="2">
    <source>
        <dbReference type="ARBA" id="ARBA00023054"/>
    </source>
</evidence>
<dbReference type="RefSeq" id="XP_026634191.1">
    <property type="nucleotide sequence ID" value="XM_026778390.1"/>
</dbReference>
<keyword evidence="2 4" id="KW-0175">Coiled coil</keyword>
<organism evidence="6 8">
    <name type="scientific">Microtus ochrogaster</name>
    <name type="common">Prairie vole</name>
    <dbReference type="NCBI Taxonomy" id="79684"/>
    <lineage>
        <taxon>Eukaryota</taxon>
        <taxon>Metazoa</taxon>
        <taxon>Chordata</taxon>
        <taxon>Craniata</taxon>
        <taxon>Vertebrata</taxon>
        <taxon>Euteleostomi</taxon>
        <taxon>Mammalia</taxon>
        <taxon>Eutheria</taxon>
        <taxon>Euarchontoglires</taxon>
        <taxon>Glires</taxon>
        <taxon>Rodentia</taxon>
        <taxon>Myomorpha</taxon>
        <taxon>Muroidea</taxon>
        <taxon>Cricetidae</taxon>
        <taxon>Arvicolinae</taxon>
        <taxon>Microtus</taxon>
    </lineage>
</organism>
<dbReference type="PANTHER" id="PTHR21683">
    <property type="entry name" value="COILED-COIL DOMAIN-CONTAINING PROTEIN 42 LIKE-2-LIKE-RELATED"/>
    <property type="match status" value="1"/>
</dbReference>
<keyword evidence="3" id="KW-0966">Cell projection</keyword>
<evidence type="ECO:0000313" key="8">
    <source>
        <dbReference type="RefSeq" id="XP_026634191.1"/>
    </source>
</evidence>
<evidence type="ECO:0000313" key="7">
    <source>
        <dbReference type="RefSeq" id="XP_026634190.1"/>
    </source>
</evidence>
<keyword evidence="7 8" id="KW-0282">Flagellum</keyword>
<dbReference type="PANTHER" id="PTHR21683:SF9">
    <property type="entry name" value="CILIA- AND FLAGELLA-ASSOCIATED PROTEIN 73"/>
    <property type="match status" value="1"/>
</dbReference>